<accession>A0A5A9P2S0</accession>
<proteinExistence type="predicted"/>
<gene>
    <name evidence="1" type="ORF">E1301_Tti008999</name>
</gene>
<dbReference type="AlphaFoldDB" id="A0A5A9P2S0"/>
<protein>
    <submittedName>
        <fullName evidence="1">Uncharacterized protein</fullName>
    </submittedName>
</protein>
<comment type="caution">
    <text evidence="1">The sequence shown here is derived from an EMBL/GenBank/DDBJ whole genome shotgun (WGS) entry which is preliminary data.</text>
</comment>
<keyword evidence="2" id="KW-1185">Reference proteome</keyword>
<dbReference type="Proteomes" id="UP000324632">
    <property type="component" value="Chromosome 9"/>
</dbReference>
<sequence>MGLLKLYWRAMLAIFGHSGSGLGLSISSLLTSNLWRCQLINHTPCRDQSYSTLLCRDSLSAPLLVSTMVSMSQRCSAACSRKHCFSTREKIMSSFVNNINYQWPSSLSERWASVPGWWCEMAIAGDLSMAVEKRAGNYSASMGRCVILAVGEMLIYWSLGTWINEPITGACACVESQHRGRWPAESRTRFIQLEEDMRDGVDSDGIYGRVSMNGEAVLTVPCFIGQADTSFTGEEVSDIEQTHLTEQERADVFSMQRLRSLLFLSLSGIQSPCCHRCEEQQEIGIVNLIHLLPFIDRVRLHYGAFIRAGERVAGLLVNSVKDKGEKDHLFRWWTALFQQLWLSSRPGTRAPAVGSPPAPSPLVNRIHLTIDVMRGRAEWKTAECSCISYSLSQSFHLVLNSTKFSLRSFRCQCLRIDGFVYVYGPVGLNNSKQDLFNVLIVCSRQRATKAAAFVWNSDRLNVWHYKKDAVIHNGHQIPVLKDNDNKLREYGLLFVLCSQHQSGTLKTQLRFLVDNDKNPHSQKFHKVSKRHCSRFREVERYEIRLPVRRLLCFRPEQQRRPVFRPW</sequence>
<dbReference type="EMBL" id="SOYY01000009">
    <property type="protein sequence ID" value="KAA0716794.1"/>
    <property type="molecule type" value="Genomic_DNA"/>
</dbReference>
<reference evidence="1 2" key="1">
    <citation type="journal article" date="2019" name="Mol. Ecol. Resour.">
        <title>Chromosome-level genome assembly of Triplophysa tibetana, a fish adapted to the harsh high-altitude environment of the Tibetan Plateau.</title>
        <authorList>
            <person name="Yang X."/>
            <person name="Liu H."/>
            <person name="Ma Z."/>
            <person name="Zou Y."/>
            <person name="Zou M."/>
            <person name="Mao Y."/>
            <person name="Li X."/>
            <person name="Wang H."/>
            <person name="Chen T."/>
            <person name="Wang W."/>
            <person name="Yang R."/>
        </authorList>
    </citation>
    <scope>NUCLEOTIDE SEQUENCE [LARGE SCALE GENOMIC DNA]</scope>
    <source>
        <strain evidence="1">TTIB1903HZAU</strain>
        <tissue evidence="1">Muscle</tissue>
    </source>
</reference>
<evidence type="ECO:0000313" key="1">
    <source>
        <dbReference type="EMBL" id="KAA0716794.1"/>
    </source>
</evidence>
<organism evidence="1 2">
    <name type="scientific">Triplophysa tibetana</name>
    <dbReference type="NCBI Taxonomy" id="1572043"/>
    <lineage>
        <taxon>Eukaryota</taxon>
        <taxon>Metazoa</taxon>
        <taxon>Chordata</taxon>
        <taxon>Craniata</taxon>
        <taxon>Vertebrata</taxon>
        <taxon>Euteleostomi</taxon>
        <taxon>Actinopterygii</taxon>
        <taxon>Neopterygii</taxon>
        <taxon>Teleostei</taxon>
        <taxon>Ostariophysi</taxon>
        <taxon>Cypriniformes</taxon>
        <taxon>Nemacheilidae</taxon>
        <taxon>Triplophysa</taxon>
    </lineage>
</organism>
<evidence type="ECO:0000313" key="2">
    <source>
        <dbReference type="Proteomes" id="UP000324632"/>
    </source>
</evidence>
<name>A0A5A9P2S0_9TELE</name>